<comment type="caution">
    <text evidence="1">The sequence shown here is derived from an EMBL/GenBank/DDBJ whole genome shotgun (WGS) entry which is preliminary data.</text>
</comment>
<proteinExistence type="predicted"/>
<gene>
    <name evidence="1" type="ORF">ESZ27_03060</name>
</gene>
<sequence length="83" mass="8988">MSFILFRCSAGPPALKGVEQSPLLNSQTVEVIAIAQGAAKGEIKWRDKGNVRVVLASNITENYYQGGIVGRTSRLITLVKDKN</sequence>
<reference evidence="1 2" key="1">
    <citation type="submission" date="2019-07" db="EMBL/GenBank/DDBJ databases">
        <title>Genomes of sea-ice associated Colwellia species.</title>
        <authorList>
            <person name="Bowman J.P."/>
        </authorList>
    </citation>
    <scope>NUCLEOTIDE SEQUENCE [LARGE SCALE GENOMIC DNA]</scope>
    <source>
        <strain evidence="1 2">IC036</strain>
    </source>
</reference>
<dbReference type="AlphaFoldDB" id="A0A5C6QNP8"/>
<dbReference type="Proteomes" id="UP000321917">
    <property type="component" value="Unassembled WGS sequence"/>
</dbReference>
<accession>A0A5C6QNP8</accession>
<dbReference type="EMBL" id="VOLQ01000004">
    <property type="protein sequence ID" value="TWX70509.1"/>
    <property type="molecule type" value="Genomic_DNA"/>
</dbReference>
<name>A0A5C6QNP8_9GAMM</name>
<evidence type="ECO:0000313" key="2">
    <source>
        <dbReference type="Proteomes" id="UP000321917"/>
    </source>
</evidence>
<protein>
    <submittedName>
        <fullName evidence="1">Uncharacterized protein</fullName>
    </submittedName>
</protein>
<organism evidence="1 2">
    <name type="scientific">Colwellia hornerae</name>
    <dbReference type="NCBI Taxonomy" id="89402"/>
    <lineage>
        <taxon>Bacteria</taxon>
        <taxon>Pseudomonadati</taxon>
        <taxon>Pseudomonadota</taxon>
        <taxon>Gammaproteobacteria</taxon>
        <taxon>Alteromonadales</taxon>
        <taxon>Colwelliaceae</taxon>
        <taxon>Colwellia</taxon>
    </lineage>
</organism>
<evidence type="ECO:0000313" key="1">
    <source>
        <dbReference type="EMBL" id="TWX70509.1"/>
    </source>
</evidence>
<dbReference type="RefSeq" id="WP_146798182.1">
    <property type="nucleotide sequence ID" value="NZ_VOLP01000005.1"/>
</dbReference>